<feature type="transmembrane region" description="Helical" evidence="6">
    <location>
        <begin position="59"/>
        <end position="82"/>
    </location>
</feature>
<gene>
    <name evidence="8" type="ORF">SAMN05444165_6401</name>
</gene>
<evidence type="ECO:0000256" key="1">
    <source>
        <dbReference type="ARBA" id="ARBA00004141"/>
    </source>
</evidence>
<feature type="domain" description="Citrate transporter-like" evidence="7">
    <location>
        <begin position="22"/>
        <end position="318"/>
    </location>
</feature>
<comment type="subcellular location">
    <subcellularLocation>
        <location evidence="1">Membrane</location>
        <topology evidence="1">Multi-pass membrane protein</topology>
    </subcellularLocation>
</comment>
<proteinExistence type="predicted"/>
<accession>A0A1N6L794</accession>
<evidence type="ECO:0000256" key="5">
    <source>
        <dbReference type="ARBA" id="ARBA00023136"/>
    </source>
</evidence>
<sequence>MTVAERESHTAKRSPLRKLIAFATNEPVLSVLVVALIALQCLHPRPWLTLPGLVDWQTVLTLAGLLILTKAIELSGFLIWLAHRVIHSIHSERALAFLLIGLAAVLSMLLTNDVALFVVVPLALSLHELTPLPLKRLVIFIALSVNAGSILTPLGNPQNLFLWQTSGVSFGGFVWGLAPLCAALMAMLYVMAAASFRAKPLDLSKDTEAHRVDRVLVGVAVLLFVAFVLLADSHHAGIGLAGVMAGFLIWRREIVLKIDWLLLLIFVFMFIVLRSVAALPWVHATVGQLGLATPLRAFAAGAILSQGISNVPAAIMLAEFTKDWRALAYGVSVGGFGIAIGSLANLIAVRLSKERGMWLPFHLYAVPFWLIGGAVGGWLLLHI</sequence>
<evidence type="ECO:0000313" key="9">
    <source>
        <dbReference type="Proteomes" id="UP000185151"/>
    </source>
</evidence>
<evidence type="ECO:0000313" key="8">
    <source>
        <dbReference type="EMBL" id="SIO64625.1"/>
    </source>
</evidence>
<feature type="transmembrane region" description="Helical" evidence="6">
    <location>
        <begin position="20"/>
        <end position="39"/>
    </location>
</feature>
<keyword evidence="3 6" id="KW-0812">Transmembrane</keyword>
<evidence type="ECO:0000259" key="7">
    <source>
        <dbReference type="Pfam" id="PF03600"/>
    </source>
</evidence>
<evidence type="ECO:0000256" key="3">
    <source>
        <dbReference type="ARBA" id="ARBA00022692"/>
    </source>
</evidence>
<dbReference type="AlphaFoldDB" id="A0A1N6L794"/>
<dbReference type="InterPro" id="IPR051475">
    <property type="entry name" value="Diverse_Ion_Transporter"/>
</dbReference>
<dbReference type="GO" id="GO:0055085">
    <property type="term" value="P:transmembrane transport"/>
    <property type="evidence" value="ECO:0007669"/>
    <property type="project" value="InterPro"/>
</dbReference>
<dbReference type="GO" id="GO:0016020">
    <property type="term" value="C:membrane"/>
    <property type="evidence" value="ECO:0007669"/>
    <property type="project" value="UniProtKB-SubCell"/>
</dbReference>
<keyword evidence="4 6" id="KW-1133">Transmembrane helix</keyword>
<dbReference type="EMBL" id="FSRU01000002">
    <property type="protein sequence ID" value="SIO64625.1"/>
    <property type="molecule type" value="Genomic_DNA"/>
</dbReference>
<protein>
    <submittedName>
        <fullName evidence="8">Transporter, YbiR family</fullName>
    </submittedName>
</protein>
<feature type="transmembrane region" description="Helical" evidence="6">
    <location>
        <begin position="327"/>
        <end position="349"/>
    </location>
</feature>
<feature type="transmembrane region" description="Helical" evidence="6">
    <location>
        <begin position="94"/>
        <end position="124"/>
    </location>
</feature>
<dbReference type="RefSeq" id="WP_083640686.1">
    <property type="nucleotide sequence ID" value="NZ_FSRU01000002.1"/>
</dbReference>
<feature type="transmembrane region" description="Helical" evidence="6">
    <location>
        <begin position="216"/>
        <end position="249"/>
    </location>
</feature>
<feature type="transmembrane region" description="Helical" evidence="6">
    <location>
        <begin position="295"/>
        <end position="315"/>
    </location>
</feature>
<reference evidence="8 9" key="1">
    <citation type="submission" date="2016-11" db="EMBL/GenBank/DDBJ databases">
        <authorList>
            <person name="Jaros S."/>
            <person name="Januszkiewicz K."/>
            <person name="Wedrychowicz H."/>
        </authorList>
    </citation>
    <scope>NUCLEOTIDE SEQUENCE [LARGE SCALE GENOMIC DNA]</scope>
    <source>
        <strain evidence="8 9">GAS95</strain>
    </source>
</reference>
<dbReference type="PANTHER" id="PTHR43568">
    <property type="entry name" value="P PROTEIN"/>
    <property type="match status" value="1"/>
</dbReference>
<keyword evidence="5 6" id="KW-0472">Membrane</keyword>
<dbReference type="Proteomes" id="UP000185151">
    <property type="component" value="Unassembled WGS sequence"/>
</dbReference>
<dbReference type="InterPro" id="IPR004680">
    <property type="entry name" value="Cit_transptr-like_dom"/>
</dbReference>
<keyword evidence="9" id="KW-1185">Reference proteome</keyword>
<feature type="transmembrane region" description="Helical" evidence="6">
    <location>
        <begin position="261"/>
        <end position="283"/>
    </location>
</feature>
<evidence type="ECO:0000256" key="2">
    <source>
        <dbReference type="ARBA" id="ARBA00022448"/>
    </source>
</evidence>
<organism evidence="8 9">
    <name type="scientific">Paraburkholderia phenazinium</name>
    <dbReference type="NCBI Taxonomy" id="60549"/>
    <lineage>
        <taxon>Bacteria</taxon>
        <taxon>Pseudomonadati</taxon>
        <taxon>Pseudomonadota</taxon>
        <taxon>Betaproteobacteria</taxon>
        <taxon>Burkholderiales</taxon>
        <taxon>Burkholderiaceae</taxon>
        <taxon>Paraburkholderia</taxon>
    </lineage>
</organism>
<keyword evidence="2" id="KW-0813">Transport</keyword>
<dbReference type="Pfam" id="PF03600">
    <property type="entry name" value="CitMHS"/>
    <property type="match status" value="1"/>
</dbReference>
<evidence type="ECO:0000256" key="6">
    <source>
        <dbReference type="SAM" id="Phobius"/>
    </source>
</evidence>
<evidence type="ECO:0000256" key="4">
    <source>
        <dbReference type="ARBA" id="ARBA00022989"/>
    </source>
</evidence>
<feature type="transmembrane region" description="Helical" evidence="6">
    <location>
        <begin position="167"/>
        <end position="196"/>
    </location>
</feature>
<feature type="transmembrane region" description="Helical" evidence="6">
    <location>
        <begin position="361"/>
        <end position="381"/>
    </location>
</feature>
<dbReference type="PANTHER" id="PTHR43568:SF1">
    <property type="entry name" value="P PROTEIN"/>
    <property type="match status" value="1"/>
</dbReference>
<name>A0A1N6L794_9BURK</name>